<organism evidence="2 3">
    <name type="scientific">Acetobacterium wieringae</name>
    <dbReference type="NCBI Taxonomy" id="52694"/>
    <lineage>
        <taxon>Bacteria</taxon>
        <taxon>Bacillati</taxon>
        <taxon>Bacillota</taxon>
        <taxon>Clostridia</taxon>
        <taxon>Eubacteriales</taxon>
        <taxon>Eubacteriaceae</taxon>
        <taxon>Acetobacterium</taxon>
    </lineage>
</organism>
<feature type="domain" description="CHAD" evidence="1">
    <location>
        <begin position="56"/>
        <end position="338"/>
    </location>
</feature>
<dbReference type="AlphaFoldDB" id="A0A5D0WN41"/>
<accession>A0A5D0WN41</accession>
<dbReference type="InterPro" id="IPR007899">
    <property type="entry name" value="CHAD_dom"/>
</dbReference>
<dbReference type="SMART" id="SM00880">
    <property type="entry name" value="CHAD"/>
    <property type="match status" value="1"/>
</dbReference>
<protein>
    <submittedName>
        <fullName evidence="2">CHAD domain-containing protein</fullName>
    </submittedName>
</protein>
<evidence type="ECO:0000313" key="2">
    <source>
        <dbReference type="EMBL" id="TYC85725.1"/>
    </source>
</evidence>
<proteinExistence type="predicted"/>
<dbReference type="Gene3D" id="1.40.20.10">
    <property type="entry name" value="CHAD domain"/>
    <property type="match status" value="1"/>
</dbReference>
<gene>
    <name evidence="2" type="ORF">FXB42_07540</name>
</gene>
<evidence type="ECO:0000259" key="1">
    <source>
        <dbReference type="PROSITE" id="PS51708"/>
    </source>
</evidence>
<sequence length="338" mass="39646">MLKKFERQENIMMMEKLSQLLHENQGRYDKGLRLPQIPPIKSVWVVGQSSPTIKAKKKLVPAAELIMKSGFNEIINAYDYFFENPSDPEGVHQVRVRIRRFRAILAFFAPLFKAEHYQRQQDRLRQMAGQFGEVRQLDVLLEGIAEIEKESVLEIDCFGEIKSFLKEKREAAFDHLMVALKTDDFALELLDIWIWKFNEPWDETASDLHGSIKDYTKKQIANWHKKIRRSMKTLEIKDQQAIHRVRIKSKKLRYVIEQLSSILDQKTRKSMNAFEKMQDDLGYYHDVFANQLLLEQLVSASDDNQLHYQAGIIIGWQMMAGNRKIKKFSEKVGTVVQK</sequence>
<dbReference type="PANTHER" id="PTHR39339">
    <property type="entry name" value="SLR1444 PROTEIN"/>
    <property type="match status" value="1"/>
</dbReference>
<dbReference type="EMBL" id="VSLA01000013">
    <property type="protein sequence ID" value="TYC85725.1"/>
    <property type="molecule type" value="Genomic_DNA"/>
</dbReference>
<dbReference type="PROSITE" id="PS51708">
    <property type="entry name" value="CHAD"/>
    <property type="match status" value="1"/>
</dbReference>
<dbReference type="Proteomes" id="UP000322619">
    <property type="component" value="Unassembled WGS sequence"/>
</dbReference>
<evidence type="ECO:0000313" key="3">
    <source>
        <dbReference type="Proteomes" id="UP000322619"/>
    </source>
</evidence>
<reference evidence="2 3" key="1">
    <citation type="submission" date="2019-08" db="EMBL/GenBank/DDBJ databases">
        <title>Isolation and enrichment of carboxydotrophic bacteria from anaerobic sludge for the production of bio-based chemicals from syngas.</title>
        <authorList>
            <person name="Antares A.L."/>
            <person name="Moreira J."/>
            <person name="Diender M."/>
            <person name="Parshina S.N."/>
            <person name="Stams A.J.M."/>
            <person name="Alves M."/>
            <person name="Alves J.I."/>
            <person name="Sousa D.Z."/>
        </authorList>
    </citation>
    <scope>NUCLEOTIDE SEQUENCE [LARGE SCALE GENOMIC DNA]</scope>
    <source>
        <strain evidence="2 3">JM</strain>
    </source>
</reference>
<comment type="caution">
    <text evidence="2">The sequence shown here is derived from an EMBL/GenBank/DDBJ whole genome shotgun (WGS) entry which is preliminary data.</text>
</comment>
<dbReference type="Pfam" id="PF05235">
    <property type="entry name" value="CHAD"/>
    <property type="match status" value="1"/>
</dbReference>
<dbReference type="PANTHER" id="PTHR39339:SF1">
    <property type="entry name" value="CHAD DOMAIN-CONTAINING PROTEIN"/>
    <property type="match status" value="1"/>
</dbReference>
<name>A0A5D0WN41_9FIRM</name>
<dbReference type="InterPro" id="IPR038186">
    <property type="entry name" value="CHAD_dom_sf"/>
</dbReference>